<keyword evidence="1" id="KW-0547">Nucleotide-binding</keyword>
<evidence type="ECO:0000256" key="1">
    <source>
        <dbReference type="ARBA" id="ARBA00022741"/>
    </source>
</evidence>
<dbReference type="Gene3D" id="3.40.50.12780">
    <property type="entry name" value="N-terminal domain of ligase-like"/>
    <property type="match status" value="1"/>
</dbReference>
<accession>A0A2A9CX67</accession>
<dbReference type="CDD" id="cd05907">
    <property type="entry name" value="VL_LC_FACS_like"/>
    <property type="match status" value="1"/>
</dbReference>
<comment type="caution">
    <text evidence="4">The sequence shown here is derived from an EMBL/GenBank/DDBJ whole genome shotgun (WGS) entry which is preliminary data.</text>
</comment>
<dbReference type="SUPFAM" id="SSF56801">
    <property type="entry name" value="Acetyl-CoA synthetase-like"/>
    <property type="match status" value="1"/>
</dbReference>
<keyword evidence="2" id="KW-0067">ATP-binding</keyword>
<evidence type="ECO:0000256" key="2">
    <source>
        <dbReference type="ARBA" id="ARBA00022840"/>
    </source>
</evidence>
<reference evidence="4 5" key="1">
    <citation type="submission" date="2017-10" db="EMBL/GenBank/DDBJ databases">
        <title>Sequencing the genomes of 1000 actinobacteria strains.</title>
        <authorList>
            <person name="Klenk H.-P."/>
        </authorList>
    </citation>
    <scope>NUCLEOTIDE SEQUENCE [LARGE SCALE GENOMIC DNA]</scope>
    <source>
        <strain evidence="4 5">DSM 15597</strain>
    </source>
</reference>
<organism evidence="4 5">
    <name type="scientific">Propionicimonas paludicola</name>
    <dbReference type="NCBI Taxonomy" id="185243"/>
    <lineage>
        <taxon>Bacteria</taxon>
        <taxon>Bacillati</taxon>
        <taxon>Actinomycetota</taxon>
        <taxon>Actinomycetes</taxon>
        <taxon>Propionibacteriales</taxon>
        <taxon>Nocardioidaceae</taxon>
        <taxon>Propionicimonas</taxon>
    </lineage>
</organism>
<dbReference type="GO" id="GO:0004467">
    <property type="term" value="F:long-chain fatty acid-CoA ligase activity"/>
    <property type="evidence" value="ECO:0007669"/>
    <property type="project" value="TreeGrafter"/>
</dbReference>
<dbReference type="Pfam" id="PF23562">
    <property type="entry name" value="AMP-binding_C_3"/>
    <property type="match status" value="1"/>
</dbReference>
<dbReference type="GO" id="GO:0005524">
    <property type="term" value="F:ATP binding"/>
    <property type="evidence" value="ECO:0007669"/>
    <property type="project" value="UniProtKB-KW"/>
</dbReference>
<evidence type="ECO:0000259" key="3">
    <source>
        <dbReference type="Pfam" id="PF00501"/>
    </source>
</evidence>
<protein>
    <submittedName>
        <fullName evidence="4">Long-chain acyl-CoA synthetase</fullName>
    </submittedName>
</protein>
<sequence length="636" mass="67419">MTTEIRQAPMPSTELAEASTPLLVDATGFQNATDLLLNRLAEAPDHVAFDVRDAGAPVSGPWRPVSTREFAAQVRRLARGLIAAGIETGDSVGIMAATRYEWAVAEMACWFAGAVVVPIYDTSAAVQVRTIVADAAVRLGVAGSSEQADLLREALAEQAVGPLGVWTMDPAPGHDLDALAELGEAVSDELLEQRRTAADLDAVATIVYTSGTTAEPRGALITHRNFVLQVRNIAAAYTEVVKADGNTIIFLPLAHVLARGLQLVCLASGMRIAHLAEPKEVVPALAVLRPTFLVVVPRVLQKVQAAAAAAAASKHLGLVWTAAQNTAIAWGRFLEERQVVPDARPSPWLTARRRVFDRLFYSRLRGLLGGRIEYLLSGAASLDAELCRFFTGIGVPVVEGYGLTETTAPLTGNLPGSIRAGSVGVPMPGTTVRISPNGEVLARGVGVFAGYRNREANTDAFVDGFFRTGDLGELDAAGRLTLRGRSKDVIVTSGGKTVSPAAWEGSVEQNPLVAHAVLVGEGKPYLGGLILLDPESVNAWAQREGLAGAVKLSAPVDGGLVQVDDSRLVAAISRAVQAANAQLARSEQVRRFSLLIADLTEKGGMVTPTLKLKRAALLARVHDIVENLYRDPRSRR</sequence>
<proteinExistence type="predicted"/>
<dbReference type="InterPro" id="IPR000873">
    <property type="entry name" value="AMP-dep_synth/lig_dom"/>
</dbReference>
<dbReference type="PANTHER" id="PTHR43272:SF33">
    <property type="entry name" value="AMP-BINDING DOMAIN-CONTAINING PROTEIN-RELATED"/>
    <property type="match status" value="1"/>
</dbReference>
<dbReference type="Pfam" id="PF00501">
    <property type="entry name" value="AMP-binding"/>
    <property type="match status" value="1"/>
</dbReference>
<dbReference type="RefSeq" id="WP_211283389.1">
    <property type="nucleotide sequence ID" value="NZ_PDJC01000001.1"/>
</dbReference>
<dbReference type="GO" id="GO:0016020">
    <property type="term" value="C:membrane"/>
    <property type="evidence" value="ECO:0007669"/>
    <property type="project" value="TreeGrafter"/>
</dbReference>
<evidence type="ECO:0000313" key="5">
    <source>
        <dbReference type="Proteomes" id="UP000226079"/>
    </source>
</evidence>
<keyword evidence="5" id="KW-1185">Reference proteome</keyword>
<dbReference type="AlphaFoldDB" id="A0A2A9CX67"/>
<feature type="domain" description="AMP-dependent synthetase/ligase" evidence="3">
    <location>
        <begin position="41"/>
        <end position="451"/>
    </location>
</feature>
<evidence type="ECO:0000313" key="4">
    <source>
        <dbReference type="EMBL" id="PFG18169.1"/>
    </source>
</evidence>
<dbReference type="EMBL" id="PDJC01000001">
    <property type="protein sequence ID" value="PFG18169.1"/>
    <property type="molecule type" value="Genomic_DNA"/>
</dbReference>
<dbReference type="Proteomes" id="UP000226079">
    <property type="component" value="Unassembled WGS sequence"/>
</dbReference>
<gene>
    <name evidence="4" type="ORF">ATK74_2751</name>
</gene>
<dbReference type="PANTHER" id="PTHR43272">
    <property type="entry name" value="LONG-CHAIN-FATTY-ACID--COA LIGASE"/>
    <property type="match status" value="1"/>
</dbReference>
<name>A0A2A9CX67_9ACTN</name>
<dbReference type="InterPro" id="IPR042099">
    <property type="entry name" value="ANL_N_sf"/>
</dbReference>